<evidence type="ECO:0000313" key="10">
    <source>
        <dbReference type="Proteomes" id="UP000001861"/>
    </source>
</evidence>
<dbReference type="GO" id="GO:0000973">
    <property type="term" value="P:post-transcriptional tethering of RNA polymerase II gene DNA at nuclear periphery"/>
    <property type="evidence" value="ECO:0007669"/>
    <property type="project" value="TreeGrafter"/>
</dbReference>
<keyword evidence="5 7" id="KW-0906">Nuclear pore complex</keyword>
<dbReference type="OMA" id="MAHIVLF"/>
<evidence type="ECO:0000256" key="6">
    <source>
        <dbReference type="ARBA" id="ARBA00023242"/>
    </source>
</evidence>
<dbReference type="GeneID" id="6014787"/>
<dbReference type="PANTHER" id="PTHR13003">
    <property type="entry name" value="NUP107-RELATED"/>
    <property type="match status" value="1"/>
</dbReference>
<dbReference type="GO" id="GO:0006406">
    <property type="term" value="P:mRNA export from nucleus"/>
    <property type="evidence" value="ECO:0007669"/>
    <property type="project" value="TreeGrafter"/>
</dbReference>
<keyword evidence="2" id="KW-0509">mRNA transport</keyword>
<dbReference type="OrthoDB" id="3098at2759"/>
<dbReference type="VEuPathDB" id="FungiDB:CC1G_07955"/>
<dbReference type="HOGENOM" id="CLU_012944_0_0_1"/>
<protein>
    <recommendedName>
        <fullName evidence="7">Nuclear pore complex protein</fullName>
    </recommendedName>
</protein>
<evidence type="ECO:0000313" key="9">
    <source>
        <dbReference type="EMBL" id="EAU83582.2"/>
    </source>
</evidence>
<dbReference type="Proteomes" id="UP000001861">
    <property type="component" value="Unassembled WGS sequence"/>
</dbReference>
<comment type="function">
    <text evidence="7">Functions as a component of the nuclear pore complex (NPC).</text>
</comment>
<dbReference type="eggNOG" id="KOG1964">
    <property type="taxonomic scope" value="Eukaryota"/>
</dbReference>
<keyword evidence="3" id="KW-0653">Protein transport</keyword>
<comment type="similarity">
    <text evidence="7">Belongs to the nucleoporin Nup84/Nup107 family.</text>
</comment>
<dbReference type="RefSeq" id="XP_001838214.2">
    <property type="nucleotide sequence ID" value="XM_001838162.2"/>
</dbReference>
<evidence type="ECO:0000256" key="1">
    <source>
        <dbReference type="ARBA" id="ARBA00022448"/>
    </source>
</evidence>
<dbReference type="AlphaFoldDB" id="A8P207"/>
<organism evidence="9 10">
    <name type="scientific">Coprinopsis cinerea (strain Okayama-7 / 130 / ATCC MYA-4618 / FGSC 9003)</name>
    <name type="common">Inky cap fungus</name>
    <name type="synonym">Hormographiella aspergillata</name>
    <dbReference type="NCBI Taxonomy" id="240176"/>
    <lineage>
        <taxon>Eukaryota</taxon>
        <taxon>Fungi</taxon>
        <taxon>Dikarya</taxon>
        <taxon>Basidiomycota</taxon>
        <taxon>Agaricomycotina</taxon>
        <taxon>Agaricomycetes</taxon>
        <taxon>Agaricomycetidae</taxon>
        <taxon>Agaricales</taxon>
        <taxon>Agaricineae</taxon>
        <taxon>Psathyrellaceae</taxon>
        <taxon>Coprinopsis</taxon>
    </lineage>
</organism>
<evidence type="ECO:0000256" key="7">
    <source>
        <dbReference type="RuleBase" id="RU365072"/>
    </source>
</evidence>
<feature type="region of interest" description="Disordered" evidence="8">
    <location>
        <begin position="806"/>
        <end position="825"/>
    </location>
</feature>
<keyword evidence="10" id="KW-1185">Reference proteome</keyword>
<dbReference type="InParanoid" id="A8P207"/>
<dbReference type="EMBL" id="AACS02000013">
    <property type="protein sequence ID" value="EAU83582.2"/>
    <property type="molecule type" value="Genomic_DNA"/>
</dbReference>
<keyword evidence="1 7" id="KW-0813">Transport</keyword>
<comment type="subunit">
    <text evidence="7">Part of the nuclear pore complex (NPC).</text>
</comment>
<dbReference type="STRING" id="240176.A8P207"/>
<keyword evidence="4 7" id="KW-0811">Translocation</keyword>
<name>A8P207_COPC7</name>
<evidence type="ECO:0000256" key="4">
    <source>
        <dbReference type="ARBA" id="ARBA00023010"/>
    </source>
</evidence>
<dbReference type="GO" id="GO:0031080">
    <property type="term" value="C:nuclear pore outer ring"/>
    <property type="evidence" value="ECO:0007669"/>
    <property type="project" value="TreeGrafter"/>
</dbReference>
<keyword evidence="7" id="KW-0472">Membrane</keyword>
<gene>
    <name evidence="9" type="ORF">CC1G_07955</name>
</gene>
<keyword evidence="6 7" id="KW-0539">Nucleus</keyword>
<dbReference type="GO" id="GO:0017056">
    <property type="term" value="F:structural constituent of nuclear pore"/>
    <property type="evidence" value="ECO:0007669"/>
    <property type="project" value="UniProtKB-UniRule"/>
</dbReference>
<accession>A8P207</accession>
<dbReference type="GO" id="GO:0031965">
    <property type="term" value="C:nuclear membrane"/>
    <property type="evidence" value="ECO:0007669"/>
    <property type="project" value="UniProtKB-SubCell"/>
</dbReference>
<dbReference type="GO" id="GO:0006606">
    <property type="term" value="P:protein import into nucleus"/>
    <property type="evidence" value="ECO:0007669"/>
    <property type="project" value="TreeGrafter"/>
</dbReference>
<comment type="caution">
    <text evidence="9">The sequence shown here is derived from an EMBL/GenBank/DDBJ whole genome shotgun (WGS) entry which is preliminary data.</text>
</comment>
<dbReference type="InterPro" id="IPR007252">
    <property type="entry name" value="Nup84/Nup107"/>
</dbReference>
<evidence type="ECO:0000256" key="5">
    <source>
        <dbReference type="ARBA" id="ARBA00023132"/>
    </source>
</evidence>
<dbReference type="Gene3D" id="1.10.3450.20">
    <property type="match status" value="1"/>
</dbReference>
<dbReference type="Pfam" id="PF04121">
    <property type="entry name" value="Nup84_Nup100"/>
    <property type="match status" value="1"/>
</dbReference>
<dbReference type="FunCoup" id="A8P207">
    <property type="interactions" value="589"/>
</dbReference>
<dbReference type="KEGG" id="cci:CC1G_07955"/>
<proteinExistence type="inferred from homology"/>
<sequence>MAEALYSAFAEVLAASQSVKDDLDALLDKDNGFAPRLRQICQDQITDFEETRAPQEDIELLRLEANTWGLLQLVMPPRKIEPLPTTSARDLVAQNPYTPPSTLAQAIMDSSPLLSELVVVREWLQDTAPNPPHPEANTGYWKFTKHNVLQGLRTTNTYRDGLVKELDPDAPNREEGRSLAADDASYERSLLQALYCCVRAGRLDEAVDICRKAHQPWRAASILGAQLFRWPAISLEPKEDDAMVEDEEEVWSGNKRRKLWKDTCTHAALNTSLSDQERILYAALAPSPATATILKAACKTWEDHLWVQTSIICEEKASLELGRIGGSFWESEDGVEAVERGVRDISRAELEKEQEDWEREVVESLETLKDVAVVEGPGAEHAYHFSQLHIILDRTDALLNSFAGGLAEEQFPKHTFEYAQLCRFFAHFCLFLQLIDIPTPPLATQTILESYLQVLEEAGQRELIAMYAGALGDNAVERYALFLVSLALTADIGERRLALTRARDHGLDMDRVAIVTAERTIERAFELLPEPRGKLPSIIALQPTATDPELFLLRSIEWTTFSDTTYPVALEQTNVILRYLLGMGRVQVAQSLLDLLPAELADISEPEDRATEYLHYRQFFVIWESVGRVVECQSRDLPGMSKDAKGVWVNEYRNLIDTVYDQIVQLLTTEWLVVETEHYGADRRTRELIRIRQIYIPELIIRLHFLLFESRHYFPDNLKRALQLANIVADSRYKLHEDFVNEDGRRLGEYLGAVRRAFIGALEKGGSDPFRSVSSMLVGLDIRVQGKTVTNPPVCLDQLTDRNSSHWSLPVQGSKAKSIGDKPGI</sequence>
<evidence type="ECO:0000256" key="3">
    <source>
        <dbReference type="ARBA" id="ARBA00022927"/>
    </source>
</evidence>
<evidence type="ECO:0000256" key="2">
    <source>
        <dbReference type="ARBA" id="ARBA00022816"/>
    </source>
</evidence>
<dbReference type="PANTHER" id="PTHR13003:SF2">
    <property type="entry name" value="NUCLEAR PORE COMPLEX PROTEIN NUP107"/>
    <property type="match status" value="1"/>
</dbReference>
<dbReference type="Gene3D" id="1.20.190.50">
    <property type="match status" value="1"/>
</dbReference>
<reference evidence="9 10" key="1">
    <citation type="journal article" date="2010" name="Proc. Natl. Acad. Sci. U.S.A.">
        <title>Insights into evolution of multicellular fungi from the assembled chromosomes of the mushroom Coprinopsis cinerea (Coprinus cinereus).</title>
        <authorList>
            <person name="Stajich J.E."/>
            <person name="Wilke S.K."/>
            <person name="Ahren D."/>
            <person name="Au C.H."/>
            <person name="Birren B.W."/>
            <person name="Borodovsky M."/>
            <person name="Burns C."/>
            <person name="Canback B."/>
            <person name="Casselton L.A."/>
            <person name="Cheng C.K."/>
            <person name="Deng J."/>
            <person name="Dietrich F.S."/>
            <person name="Fargo D.C."/>
            <person name="Farman M.L."/>
            <person name="Gathman A.C."/>
            <person name="Goldberg J."/>
            <person name="Guigo R."/>
            <person name="Hoegger P.J."/>
            <person name="Hooker J.B."/>
            <person name="Huggins A."/>
            <person name="James T.Y."/>
            <person name="Kamada T."/>
            <person name="Kilaru S."/>
            <person name="Kodira C."/>
            <person name="Kues U."/>
            <person name="Kupfer D."/>
            <person name="Kwan H.S."/>
            <person name="Lomsadze A."/>
            <person name="Li W."/>
            <person name="Lilly W.W."/>
            <person name="Ma L.J."/>
            <person name="Mackey A.J."/>
            <person name="Manning G."/>
            <person name="Martin F."/>
            <person name="Muraguchi H."/>
            <person name="Natvig D.O."/>
            <person name="Palmerini H."/>
            <person name="Ramesh M.A."/>
            <person name="Rehmeyer C.J."/>
            <person name="Roe B.A."/>
            <person name="Shenoy N."/>
            <person name="Stanke M."/>
            <person name="Ter-Hovhannisyan V."/>
            <person name="Tunlid A."/>
            <person name="Velagapudi R."/>
            <person name="Vision T.J."/>
            <person name="Zeng Q."/>
            <person name="Zolan M.E."/>
            <person name="Pukkila P.J."/>
        </authorList>
    </citation>
    <scope>NUCLEOTIDE SEQUENCE [LARGE SCALE GENOMIC DNA]</scope>
    <source>
        <strain evidence="10">Okayama-7 / 130 / ATCC MYA-4618 / FGSC 9003</strain>
    </source>
</reference>
<evidence type="ECO:0000256" key="8">
    <source>
        <dbReference type="SAM" id="MobiDB-lite"/>
    </source>
</evidence>
<comment type="subcellular location">
    <subcellularLocation>
        <location evidence="7">Nucleus</location>
        <location evidence="7">Nuclear pore complex</location>
    </subcellularLocation>
    <subcellularLocation>
        <location evidence="7">Nucleus membrane</location>
    </subcellularLocation>
</comment>